<keyword evidence="1" id="KW-0175">Coiled coil</keyword>
<dbReference type="InterPro" id="IPR025380">
    <property type="entry name" value="DUF4369"/>
</dbReference>
<dbReference type="STRING" id="28189.CCYN74_40168"/>
<evidence type="ECO:0000313" key="4">
    <source>
        <dbReference type="Proteomes" id="UP000038055"/>
    </source>
</evidence>
<evidence type="ECO:0000313" key="3">
    <source>
        <dbReference type="EMBL" id="CEN37489.1"/>
    </source>
</evidence>
<dbReference type="Proteomes" id="UP000038055">
    <property type="component" value="Unassembled WGS sequence"/>
</dbReference>
<dbReference type="AlphaFoldDB" id="A0A0B7HFN3"/>
<evidence type="ECO:0000259" key="2">
    <source>
        <dbReference type="Pfam" id="PF14289"/>
    </source>
</evidence>
<dbReference type="eggNOG" id="ENOG502ZH5W">
    <property type="taxonomic scope" value="Bacteria"/>
</dbReference>
<reference evidence="4" key="1">
    <citation type="submission" date="2015-01" db="EMBL/GenBank/DDBJ databases">
        <authorList>
            <person name="MANFREDI Pablo"/>
        </authorList>
    </citation>
    <scope>NUCLEOTIDE SEQUENCE [LARGE SCALE GENOMIC DNA]</scope>
    <source>
        <strain evidence="4">Ccyn2B</strain>
    </source>
</reference>
<feature type="domain" description="DUF4369" evidence="2">
    <location>
        <begin position="38"/>
        <end position="137"/>
    </location>
</feature>
<dbReference type="Pfam" id="PF14289">
    <property type="entry name" value="DUF4369"/>
    <property type="match status" value="1"/>
</dbReference>
<proteinExistence type="predicted"/>
<accession>A0A0B7HFN3</accession>
<sequence length="249" mass="28818">MYCFFDFLDLFSMKKILFLVSALTILSCSETADENTMIIEGNIEGLKKGKIYLQRYDDEKLINLDSVEAKGDGKFTFKRKLETPEVFYIYLDLDKKEGTDFGNRLRFFGEPTTIKINSKHEMFDIHAKIEGSESQKILEEYNKNIRKFSNRNLELLELQLNALKEQNQKKADSINQLSEKNTLRRYLYTLNFAITHPNSYVSPYIALADAPDANVKFLDSIHGILSPEVASSKYGKELKKHIEEIKKTN</sequence>
<keyword evidence="4" id="KW-1185">Reference proteome</keyword>
<gene>
    <name evidence="3" type="ORF">CCYN2B_40115</name>
</gene>
<evidence type="ECO:0000256" key="1">
    <source>
        <dbReference type="SAM" id="Coils"/>
    </source>
</evidence>
<feature type="coiled-coil region" evidence="1">
    <location>
        <begin position="138"/>
        <end position="180"/>
    </location>
</feature>
<organism evidence="3 4">
    <name type="scientific">Capnocytophaga cynodegmi</name>
    <dbReference type="NCBI Taxonomy" id="28189"/>
    <lineage>
        <taxon>Bacteria</taxon>
        <taxon>Pseudomonadati</taxon>
        <taxon>Bacteroidota</taxon>
        <taxon>Flavobacteriia</taxon>
        <taxon>Flavobacteriales</taxon>
        <taxon>Flavobacteriaceae</taxon>
        <taxon>Capnocytophaga</taxon>
    </lineage>
</organism>
<protein>
    <recommendedName>
        <fullName evidence="2">DUF4369 domain-containing protein</fullName>
    </recommendedName>
</protein>
<name>A0A0B7HFN3_9FLAO</name>
<dbReference type="EMBL" id="CDOD01000034">
    <property type="protein sequence ID" value="CEN37489.1"/>
    <property type="molecule type" value="Genomic_DNA"/>
</dbReference>